<dbReference type="Pfam" id="PF19673">
    <property type="entry name" value="DUF6176"/>
    <property type="match status" value="1"/>
</dbReference>
<dbReference type="OrthoDB" id="6709718at2"/>
<dbReference type="EMBL" id="NBXB01000020">
    <property type="protein sequence ID" value="RFA15512.1"/>
    <property type="molecule type" value="Genomic_DNA"/>
</dbReference>
<proteinExistence type="predicted"/>
<protein>
    <submittedName>
        <fullName evidence="1">Uncharacterized protein</fullName>
    </submittedName>
</protein>
<dbReference type="Proteomes" id="UP000256541">
    <property type="component" value="Unassembled WGS sequence"/>
</dbReference>
<name>A0A3E0VZP3_9MICO</name>
<accession>A0A3E0VZP3</accession>
<dbReference type="InterPro" id="IPR046174">
    <property type="entry name" value="DUF6176"/>
</dbReference>
<dbReference type="AlphaFoldDB" id="A0A3E0VZP3"/>
<reference evidence="1 2" key="1">
    <citation type="submission" date="2017-04" db="EMBL/GenBank/DDBJ databases">
        <title>Comparative genome analysis of Subtercola boreus.</title>
        <authorList>
            <person name="Cho Y.-J."/>
            <person name="Cho A."/>
            <person name="Kim O.-S."/>
            <person name="Lee J.-I."/>
        </authorList>
    </citation>
    <scope>NUCLEOTIDE SEQUENCE [LARGE SCALE GENOMIC DNA]</scope>
    <source>
        <strain evidence="1 2">P27479</strain>
    </source>
</reference>
<comment type="caution">
    <text evidence="1">The sequence shown here is derived from an EMBL/GenBank/DDBJ whole genome shotgun (WGS) entry which is preliminary data.</text>
</comment>
<evidence type="ECO:0000313" key="1">
    <source>
        <dbReference type="EMBL" id="RFA15512.1"/>
    </source>
</evidence>
<organism evidence="1 2">
    <name type="scientific">Subtercola boreus</name>
    <dbReference type="NCBI Taxonomy" id="120213"/>
    <lineage>
        <taxon>Bacteria</taxon>
        <taxon>Bacillati</taxon>
        <taxon>Actinomycetota</taxon>
        <taxon>Actinomycetes</taxon>
        <taxon>Micrococcales</taxon>
        <taxon>Microbacteriaceae</taxon>
        <taxon>Subtercola</taxon>
    </lineage>
</organism>
<evidence type="ECO:0000313" key="2">
    <source>
        <dbReference type="Proteomes" id="UP000256541"/>
    </source>
</evidence>
<dbReference type="RefSeq" id="WP_116411013.1">
    <property type="nucleotide sequence ID" value="NZ_NBXB01000020.1"/>
</dbReference>
<sequence>MIHLNFRTVKPEARETVELWLSELNGLRRDEALESLRAEGVRHETAVILDTSDGPILVHAMESDDIDRARRIGAASTLPVDKRHHEVMRAADGGPAASRVLLDLHDLHDVHRVAGD</sequence>
<gene>
    <name evidence="1" type="ORF">B7R22_06700</name>
</gene>